<organism evidence="1 2">
    <name type="scientific">Winogradskyella haliclonae</name>
    <dbReference type="NCBI Taxonomy" id="2048558"/>
    <lineage>
        <taxon>Bacteria</taxon>
        <taxon>Pseudomonadati</taxon>
        <taxon>Bacteroidota</taxon>
        <taxon>Flavobacteriia</taxon>
        <taxon>Flavobacteriales</taxon>
        <taxon>Flavobacteriaceae</taxon>
        <taxon>Winogradskyella</taxon>
    </lineage>
</organism>
<proteinExistence type="predicted"/>
<dbReference type="EMBL" id="BMDQ01000001">
    <property type="protein sequence ID" value="GGI56984.1"/>
    <property type="molecule type" value="Genomic_DNA"/>
</dbReference>
<dbReference type="SUPFAM" id="SSF158682">
    <property type="entry name" value="TerB-like"/>
    <property type="match status" value="1"/>
</dbReference>
<evidence type="ECO:0000313" key="2">
    <source>
        <dbReference type="Proteomes" id="UP000624701"/>
    </source>
</evidence>
<keyword evidence="2" id="KW-1185">Reference proteome</keyword>
<name>A0ABQ2BXN6_9FLAO</name>
<protein>
    <recommendedName>
        <fullName evidence="3">TerB family tellurite resistance protein</fullName>
    </recommendedName>
</protein>
<evidence type="ECO:0000313" key="1">
    <source>
        <dbReference type="EMBL" id="GGI56984.1"/>
    </source>
</evidence>
<sequence>MKITLRDEDASNEEKQFLVNFAKRLSITDEEYVTISNTYTSHEIKAPHLYEQRLDALYEIVKIVCTEDTLSPESKEIWLKRVGKALGFDPSNVKYIVAKSLDVFADNINVTKEYFMDEVKNLNQ</sequence>
<accession>A0ABQ2BXN6</accession>
<dbReference type="Gene3D" id="1.10.3680.10">
    <property type="entry name" value="TerB-like"/>
    <property type="match status" value="1"/>
</dbReference>
<gene>
    <name evidence="1" type="ORF">GCM10011444_12930</name>
</gene>
<dbReference type="InterPro" id="IPR029024">
    <property type="entry name" value="TerB-like"/>
</dbReference>
<dbReference type="Proteomes" id="UP000624701">
    <property type="component" value="Unassembled WGS sequence"/>
</dbReference>
<evidence type="ECO:0008006" key="3">
    <source>
        <dbReference type="Google" id="ProtNLM"/>
    </source>
</evidence>
<reference evidence="2" key="1">
    <citation type="journal article" date="2019" name="Int. J. Syst. Evol. Microbiol.">
        <title>The Global Catalogue of Microorganisms (GCM) 10K type strain sequencing project: providing services to taxonomists for standard genome sequencing and annotation.</title>
        <authorList>
            <consortium name="The Broad Institute Genomics Platform"/>
            <consortium name="The Broad Institute Genome Sequencing Center for Infectious Disease"/>
            <person name="Wu L."/>
            <person name="Ma J."/>
        </authorList>
    </citation>
    <scope>NUCLEOTIDE SEQUENCE [LARGE SCALE GENOMIC DNA]</scope>
    <source>
        <strain evidence="2">CCM 8681</strain>
    </source>
</reference>
<comment type="caution">
    <text evidence="1">The sequence shown here is derived from an EMBL/GenBank/DDBJ whole genome shotgun (WGS) entry which is preliminary data.</text>
</comment>